<dbReference type="InterPro" id="IPR051457">
    <property type="entry name" value="2-oxoacid:Fd_oxidoreductase"/>
</dbReference>
<dbReference type="Pfam" id="PF02775">
    <property type="entry name" value="TPP_enzyme_C"/>
    <property type="match status" value="1"/>
</dbReference>
<evidence type="ECO:0000259" key="2">
    <source>
        <dbReference type="Pfam" id="PF02775"/>
    </source>
</evidence>
<dbReference type="PANTHER" id="PTHR48084">
    <property type="entry name" value="2-OXOGLUTARATE OXIDOREDUCTASE SUBUNIT KORB-RELATED"/>
    <property type="match status" value="1"/>
</dbReference>
<evidence type="ECO:0000313" key="4">
    <source>
        <dbReference type="Proteomes" id="UP000218113"/>
    </source>
</evidence>
<dbReference type="PANTHER" id="PTHR48084:SF4">
    <property type="entry name" value="2-OXOGLUTARATE OXIDOREDUCTASE SUBUNIT KORB"/>
    <property type="match status" value="1"/>
</dbReference>
<gene>
    <name evidence="3" type="ORF">COB67_11105</name>
</gene>
<dbReference type="GO" id="GO:0045333">
    <property type="term" value="P:cellular respiration"/>
    <property type="evidence" value="ECO:0007669"/>
    <property type="project" value="UniProtKB-ARBA"/>
</dbReference>
<proteinExistence type="predicted"/>
<evidence type="ECO:0000313" key="3">
    <source>
        <dbReference type="EMBL" id="PCI24977.1"/>
    </source>
</evidence>
<dbReference type="Proteomes" id="UP000218113">
    <property type="component" value="Unassembled WGS sequence"/>
</dbReference>
<dbReference type="AlphaFoldDB" id="A0A2A4SW48"/>
<evidence type="ECO:0000256" key="1">
    <source>
        <dbReference type="ARBA" id="ARBA00023002"/>
    </source>
</evidence>
<accession>A0A2A4SW48</accession>
<name>A0A2A4SW48_9DELT</name>
<comment type="caution">
    <text evidence="3">The sequence shown here is derived from an EMBL/GenBank/DDBJ whole genome shotgun (WGS) entry which is preliminary data.</text>
</comment>
<dbReference type="InterPro" id="IPR029061">
    <property type="entry name" value="THDP-binding"/>
</dbReference>
<feature type="domain" description="Thiamine pyrophosphate enzyme TPP-binding" evidence="2">
    <location>
        <begin position="54"/>
        <end position="201"/>
    </location>
</feature>
<reference evidence="4" key="1">
    <citation type="submission" date="2017-08" db="EMBL/GenBank/DDBJ databases">
        <title>A dynamic microbial community with high functional redundancy inhabits the cold, oxic subseafloor aquifer.</title>
        <authorList>
            <person name="Tully B.J."/>
            <person name="Wheat C.G."/>
            <person name="Glazer B.T."/>
            <person name="Huber J.A."/>
        </authorList>
    </citation>
    <scope>NUCLEOTIDE SEQUENCE [LARGE SCALE GENOMIC DNA]</scope>
</reference>
<dbReference type="CDD" id="cd03375">
    <property type="entry name" value="TPP_OGFOR"/>
    <property type="match status" value="1"/>
</dbReference>
<organism evidence="3 4">
    <name type="scientific">SAR324 cluster bacterium</name>
    <dbReference type="NCBI Taxonomy" id="2024889"/>
    <lineage>
        <taxon>Bacteria</taxon>
        <taxon>Deltaproteobacteria</taxon>
        <taxon>SAR324 cluster</taxon>
    </lineage>
</organism>
<dbReference type="SUPFAM" id="SSF52518">
    <property type="entry name" value="Thiamin diphosphate-binding fold (THDP-binding)"/>
    <property type="match status" value="1"/>
</dbReference>
<dbReference type="GO" id="GO:0030976">
    <property type="term" value="F:thiamine pyrophosphate binding"/>
    <property type="evidence" value="ECO:0007669"/>
    <property type="project" value="InterPro"/>
</dbReference>
<protein>
    <submittedName>
        <fullName evidence="3">2-oxoacid:ferredoxin oxidoreductase subunit beta</fullName>
    </submittedName>
</protein>
<dbReference type="EMBL" id="NVSR01000117">
    <property type="protein sequence ID" value="PCI24977.1"/>
    <property type="molecule type" value="Genomic_DNA"/>
</dbReference>
<keyword evidence="1" id="KW-0560">Oxidoreductase</keyword>
<dbReference type="GO" id="GO:0016625">
    <property type="term" value="F:oxidoreductase activity, acting on the aldehyde or oxo group of donors, iron-sulfur protein as acceptor"/>
    <property type="evidence" value="ECO:0007669"/>
    <property type="project" value="UniProtKB-ARBA"/>
</dbReference>
<sequence length="336" mass="37205">MNTQAKKYTKKDFVSNQEVKWCSGCGDFSILSQTQKVLSEIGRPPEEITFVSGIGCSSRFTYYMDTYGFHTIHGRALAVATGVKTQNPDLSVWVAFGDGDGMSIGGNHFIHTIRRNLDIVCIMMDNRIYGLTKGQYSPTSLRDQITKTSPFGKLEAPMDPVAMALSSGATFVARSTDRNPKHLNEVLHKAYQHKGFSFVHVLQNCVIFNDGCHEPYVGKEKADNTLMLKDGQPMIFGKENDKAIVRDGFDPKVVNVADVDASEILVHDENSSSQGQSYFLAQMSEGKFPMPMGVIRQVEEPTYDGAYTEQIAEITAKQGQGDLQELLDSGDTWTVE</sequence>
<dbReference type="Gene3D" id="3.40.50.970">
    <property type="match status" value="1"/>
</dbReference>
<dbReference type="InterPro" id="IPR011766">
    <property type="entry name" value="TPP_enzyme_TPP-bd"/>
</dbReference>